<evidence type="ECO:0000313" key="7">
    <source>
        <dbReference type="EMBL" id="RXH57245.1"/>
    </source>
</evidence>
<dbReference type="AlphaFoldDB" id="A0A4Q0T0W4"/>
<proteinExistence type="inferred from homology"/>
<dbReference type="GO" id="GO:0071973">
    <property type="term" value="P:bacterial-type flagellum-dependent cell motility"/>
    <property type="evidence" value="ECO:0007669"/>
    <property type="project" value="TreeGrafter"/>
</dbReference>
<dbReference type="Proteomes" id="UP000289437">
    <property type="component" value="Unassembled WGS sequence"/>
</dbReference>
<keyword evidence="4" id="KW-1005">Bacterial flagellum biogenesis</keyword>
<dbReference type="InterPro" id="IPR036584">
    <property type="entry name" value="FliS_sf"/>
</dbReference>
<dbReference type="GO" id="GO:0044780">
    <property type="term" value="P:bacterial-type flagellum assembly"/>
    <property type="evidence" value="ECO:0007669"/>
    <property type="project" value="InterPro"/>
</dbReference>
<reference evidence="8" key="2">
    <citation type="submission" date="2019-02" db="EMBL/GenBank/DDBJ databases">
        <title>Granulicella sibirica sp. nov., a psychrotolerant acidobacterium isolated from an organic soil layer in forested tundra, West Siberia.</title>
        <authorList>
            <person name="Oshkin I.Y."/>
            <person name="Kulichevskaya I.S."/>
            <person name="Rijpstra W.I.C."/>
            <person name="Sinninghe Damste J.S."/>
            <person name="Rakitin A.L."/>
            <person name="Ravin N.V."/>
            <person name="Dedysh S.N."/>
        </authorList>
    </citation>
    <scope>NUCLEOTIDE SEQUENCE [LARGE SCALE GENOMIC DNA]</scope>
    <source>
        <strain evidence="8">AF10</strain>
    </source>
</reference>
<dbReference type="PANTHER" id="PTHR34773:SF1">
    <property type="entry name" value="FLAGELLAR SECRETION CHAPERONE FLIS"/>
    <property type="match status" value="1"/>
</dbReference>
<keyword evidence="8" id="KW-1185">Reference proteome</keyword>
<dbReference type="InterPro" id="IPR003713">
    <property type="entry name" value="FliS"/>
</dbReference>
<evidence type="ECO:0000256" key="5">
    <source>
        <dbReference type="ARBA" id="ARBA00023186"/>
    </source>
</evidence>
<keyword evidence="7" id="KW-0282">Flagellum</keyword>
<dbReference type="Pfam" id="PF02561">
    <property type="entry name" value="FliS"/>
    <property type="match status" value="1"/>
</dbReference>
<comment type="similarity">
    <text evidence="2">Belongs to the FliS family.</text>
</comment>
<keyword evidence="3" id="KW-0963">Cytoplasm</keyword>
<comment type="subcellular location">
    <subcellularLocation>
        <location evidence="1">Cytoplasm</location>
        <location evidence="1">Cytosol</location>
    </subcellularLocation>
</comment>
<dbReference type="EMBL" id="RDSM01000001">
    <property type="protein sequence ID" value="RXH57245.1"/>
    <property type="molecule type" value="Genomic_DNA"/>
</dbReference>
<evidence type="ECO:0000256" key="6">
    <source>
        <dbReference type="SAM" id="MobiDB-lite"/>
    </source>
</evidence>
<feature type="region of interest" description="Disordered" evidence="6">
    <location>
        <begin position="105"/>
        <end position="139"/>
    </location>
</feature>
<keyword evidence="5" id="KW-0143">Chaperone</keyword>
<keyword evidence="7" id="KW-0966">Cell projection</keyword>
<dbReference type="Gene3D" id="1.20.120.340">
    <property type="entry name" value="Flagellar protein FliS"/>
    <property type="match status" value="1"/>
</dbReference>
<evidence type="ECO:0000313" key="8">
    <source>
        <dbReference type="Proteomes" id="UP000289437"/>
    </source>
</evidence>
<protein>
    <submittedName>
        <fullName evidence="7">Flagellar protein FliS</fullName>
    </submittedName>
</protein>
<gene>
    <name evidence="7" type="ORF">GRAN_0555</name>
</gene>
<dbReference type="CDD" id="cd16098">
    <property type="entry name" value="FliS"/>
    <property type="match status" value="1"/>
</dbReference>
<dbReference type="GO" id="GO:0005829">
    <property type="term" value="C:cytosol"/>
    <property type="evidence" value="ECO:0007669"/>
    <property type="project" value="UniProtKB-SubCell"/>
</dbReference>
<organism evidence="7 8">
    <name type="scientific">Granulicella sibirica</name>
    <dbReference type="NCBI Taxonomy" id="2479048"/>
    <lineage>
        <taxon>Bacteria</taxon>
        <taxon>Pseudomonadati</taxon>
        <taxon>Acidobacteriota</taxon>
        <taxon>Terriglobia</taxon>
        <taxon>Terriglobales</taxon>
        <taxon>Acidobacteriaceae</taxon>
        <taxon>Granulicella</taxon>
    </lineage>
</organism>
<keyword evidence="7" id="KW-0969">Cilium</keyword>
<evidence type="ECO:0000256" key="3">
    <source>
        <dbReference type="ARBA" id="ARBA00022490"/>
    </source>
</evidence>
<sequence>MVGLVIALHDTLIGDLRRAAEAMEKNDIASRCEQLIHGFKVLQQLEAMLDMNNGGQTALNIRRFYTHVRGQMLAAQFKLSPEILHDQIRIVLEIRQAWHHVDSAPMEARTTTTSSYTSGQESVSQAIQPEAQTSFSCNG</sequence>
<accession>A0A4Q0T0W4</accession>
<comment type="caution">
    <text evidence="7">The sequence shown here is derived from an EMBL/GenBank/DDBJ whole genome shotgun (WGS) entry which is preliminary data.</text>
</comment>
<feature type="compositionally biased region" description="Polar residues" evidence="6">
    <location>
        <begin position="109"/>
        <end position="139"/>
    </location>
</feature>
<reference evidence="7 8" key="1">
    <citation type="submission" date="2018-11" db="EMBL/GenBank/DDBJ databases">
        <authorList>
            <person name="Mardanov A.V."/>
            <person name="Ravin N.V."/>
            <person name="Dedysh S.N."/>
        </authorList>
    </citation>
    <scope>NUCLEOTIDE SEQUENCE [LARGE SCALE GENOMIC DNA]</scope>
    <source>
        <strain evidence="7 8">AF10</strain>
    </source>
</reference>
<evidence type="ECO:0000256" key="1">
    <source>
        <dbReference type="ARBA" id="ARBA00004514"/>
    </source>
</evidence>
<dbReference type="PANTHER" id="PTHR34773">
    <property type="entry name" value="FLAGELLAR SECRETION CHAPERONE FLIS"/>
    <property type="match status" value="1"/>
</dbReference>
<dbReference type="SUPFAM" id="SSF101116">
    <property type="entry name" value="Flagellar export chaperone FliS"/>
    <property type="match status" value="1"/>
</dbReference>
<evidence type="ECO:0000256" key="2">
    <source>
        <dbReference type="ARBA" id="ARBA00008787"/>
    </source>
</evidence>
<evidence type="ECO:0000256" key="4">
    <source>
        <dbReference type="ARBA" id="ARBA00022795"/>
    </source>
</evidence>
<name>A0A4Q0T0W4_9BACT</name>